<dbReference type="AlphaFoldDB" id="A0A2M7TDS4"/>
<evidence type="ECO:0000256" key="1">
    <source>
        <dbReference type="SAM" id="Phobius"/>
    </source>
</evidence>
<sequence>DATGTWSWTPTTDLSLGTHTVTVTSQDLAGNTKSLSFTLMVKGTTTSILPNTGRDLMMIFTITCLFLSGLGIKVVEMLRLALSRFKKR</sequence>
<accession>A0A2M7TDS4</accession>
<feature type="non-terminal residue" evidence="3">
    <location>
        <position position="1"/>
    </location>
</feature>
<keyword evidence="1" id="KW-1133">Transmembrane helix</keyword>
<gene>
    <name evidence="3" type="ORF">COY34_00475</name>
</gene>
<dbReference type="Gene3D" id="3.30.420.430">
    <property type="match status" value="1"/>
</dbReference>
<comment type="caution">
    <text evidence="3">The sequence shown here is derived from an EMBL/GenBank/DDBJ whole genome shotgun (WGS) entry which is preliminary data.</text>
</comment>
<proteinExistence type="predicted"/>
<dbReference type="Proteomes" id="UP000230970">
    <property type="component" value="Unassembled WGS sequence"/>
</dbReference>
<evidence type="ECO:0000313" key="4">
    <source>
        <dbReference type="Proteomes" id="UP000230970"/>
    </source>
</evidence>
<protein>
    <recommendedName>
        <fullName evidence="2">Bacterial Ig-like domain-containing protein</fullName>
    </recommendedName>
</protein>
<reference evidence="4" key="1">
    <citation type="submission" date="2017-09" db="EMBL/GenBank/DDBJ databases">
        <title>Depth-based differentiation of microbial function through sediment-hosted aquifers and enrichment of novel symbionts in the deep terrestrial subsurface.</title>
        <authorList>
            <person name="Probst A.J."/>
            <person name="Ladd B."/>
            <person name="Jarett J.K."/>
            <person name="Geller-Mcgrath D.E."/>
            <person name="Sieber C.M.K."/>
            <person name="Emerson J.B."/>
            <person name="Anantharaman K."/>
            <person name="Thomas B.C."/>
            <person name="Malmstrom R."/>
            <person name="Stieglmeier M."/>
            <person name="Klingl A."/>
            <person name="Woyke T."/>
            <person name="Ryan C.M."/>
            <person name="Banfield J.F."/>
        </authorList>
    </citation>
    <scope>NUCLEOTIDE SEQUENCE [LARGE SCALE GENOMIC DNA]</scope>
</reference>
<evidence type="ECO:0000313" key="3">
    <source>
        <dbReference type="EMBL" id="PIZ43634.1"/>
    </source>
</evidence>
<name>A0A2M7TDS4_UNCKA</name>
<feature type="transmembrane region" description="Helical" evidence="1">
    <location>
        <begin position="56"/>
        <end position="78"/>
    </location>
</feature>
<keyword evidence="1" id="KW-0812">Transmembrane</keyword>
<feature type="domain" description="Bacterial Ig-like" evidence="2">
    <location>
        <begin position="2"/>
        <end position="41"/>
    </location>
</feature>
<dbReference type="Pfam" id="PF19077">
    <property type="entry name" value="Big_13"/>
    <property type="match status" value="1"/>
</dbReference>
<keyword evidence="1" id="KW-0472">Membrane</keyword>
<organism evidence="3 4">
    <name type="scientific">candidate division WWE3 bacterium CG_4_10_14_0_2_um_filter_42_8</name>
    <dbReference type="NCBI Taxonomy" id="1975074"/>
    <lineage>
        <taxon>Bacteria</taxon>
        <taxon>Katanobacteria</taxon>
    </lineage>
</organism>
<dbReference type="EMBL" id="PFNJ01000014">
    <property type="protein sequence ID" value="PIZ43634.1"/>
    <property type="molecule type" value="Genomic_DNA"/>
</dbReference>
<evidence type="ECO:0000259" key="2">
    <source>
        <dbReference type="Pfam" id="PF19077"/>
    </source>
</evidence>
<dbReference type="InterPro" id="IPR044016">
    <property type="entry name" value="Big_13"/>
</dbReference>